<dbReference type="HOGENOM" id="CLU_136211_0_0_4"/>
<reference evidence="1 2" key="1">
    <citation type="journal article" date="2006" name="J. Bacteriol.">
        <title>Comparison of the genome sequence of the poultry pathogen Bordetella avium with those of B. bronchiseptica, B. pertussis, and B. parapertussis reveals extensive diversity in surface structures associated with host interaction.</title>
        <authorList>
            <person name="Sebaihia M."/>
            <person name="Preston A."/>
            <person name="Maskell D.J."/>
            <person name="Kuzmiak H."/>
            <person name="Connell T.D."/>
            <person name="King N.D."/>
            <person name="Orndorff P.E."/>
            <person name="Miyamoto D.M."/>
            <person name="Thomson N.R."/>
            <person name="Harris D."/>
            <person name="Goble A."/>
            <person name="Lord A."/>
            <person name="Murphy L."/>
            <person name="Quail M.A."/>
            <person name="Rutter S."/>
            <person name="Squares R."/>
            <person name="Squares S."/>
            <person name="Woodward J."/>
            <person name="Parkhill J."/>
            <person name="Temple L.M."/>
        </authorList>
    </citation>
    <scope>NUCLEOTIDE SEQUENCE [LARGE SCALE GENOMIC DNA]</scope>
    <source>
        <strain evidence="1 2">197N</strain>
    </source>
</reference>
<dbReference type="GeneID" id="92936472"/>
<dbReference type="Proteomes" id="UP000001977">
    <property type="component" value="Chromosome"/>
</dbReference>
<proteinExistence type="predicted"/>
<dbReference type="STRING" id="360910.BAV0279"/>
<name>Q2L033_BORA1</name>
<gene>
    <name evidence="1" type="ordered locus">BAV0279</name>
</gene>
<accession>Q2L033</accession>
<evidence type="ECO:0000313" key="2">
    <source>
        <dbReference type="Proteomes" id="UP000001977"/>
    </source>
</evidence>
<dbReference type="eggNOG" id="ENOG5032ZWP">
    <property type="taxonomic scope" value="Bacteria"/>
</dbReference>
<dbReference type="RefSeq" id="WP_012415981.1">
    <property type="nucleotide sequence ID" value="NC_010645.1"/>
</dbReference>
<evidence type="ECO:0000313" key="1">
    <source>
        <dbReference type="EMBL" id="CAJ47884.1"/>
    </source>
</evidence>
<dbReference type="AlphaFoldDB" id="Q2L033"/>
<keyword evidence="2" id="KW-1185">Reference proteome</keyword>
<dbReference type="EMBL" id="AM167904">
    <property type="protein sequence ID" value="CAJ47884.1"/>
    <property type="molecule type" value="Genomic_DNA"/>
</dbReference>
<dbReference type="OrthoDB" id="8588447at2"/>
<dbReference type="PROSITE" id="PS51257">
    <property type="entry name" value="PROKAR_LIPOPROTEIN"/>
    <property type="match status" value="1"/>
</dbReference>
<dbReference type="KEGG" id="bav:BAV0279"/>
<protein>
    <submittedName>
        <fullName evidence="1">Lipoprotein</fullName>
    </submittedName>
</protein>
<sequence length="150" mass="16146">MRLLWLISCLILLAGCGWIGSSGERLSWKGAVITASSDMNDNSALAVDLVVARDAMLGGQLAALSAEQWFERRADLRAAYGAQLDVVSWELVPGQQWTVGAQGLPAGRTMGVYLFARYGGSGAHRTRITQLNGTLRLYLGARNVRVLLAP</sequence>
<organism evidence="1 2">
    <name type="scientific">Bordetella avium (strain 197N)</name>
    <dbReference type="NCBI Taxonomy" id="360910"/>
    <lineage>
        <taxon>Bacteria</taxon>
        <taxon>Pseudomonadati</taxon>
        <taxon>Pseudomonadota</taxon>
        <taxon>Betaproteobacteria</taxon>
        <taxon>Burkholderiales</taxon>
        <taxon>Alcaligenaceae</taxon>
        <taxon>Bordetella</taxon>
    </lineage>
</organism>
<keyword evidence="1" id="KW-0449">Lipoprotein</keyword>